<evidence type="ECO:0000256" key="2">
    <source>
        <dbReference type="ARBA" id="ARBA00007935"/>
    </source>
</evidence>
<accession>A0A846YIQ9</accession>
<dbReference type="Pfam" id="PF01032">
    <property type="entry name" value="FecCD"/>
    <property type="match status" value="1"/>
</dbReference>
<dbReference type="Proteomes" id="UP000570678">
    <property type="component" value="Unassembled WGS sequence"/>
</dbReference>
<evidence type="ECO:0000256" key="9">
    <source>
        <dbReference type="SAM" id="Phobius"/>
    </source>
</evidence>
<feature type="transmembrane region" description="Helical" evidence="9">
    <location>
        <begin position="321"/>
        <end position="340"/>
    </location>
</feature>
<feature type="transmembrane region" description="Helical" evidence="9">
    <location>
        <begin position="38"/>
        <end position="61"/>
    </location>
</feature>
<gene>
    <name evidence="10" type="ORF">HGA15_12745</name>
</gene>
<reference evidence="10 11" key="1">
    <citation type="submission" date="2020-04" db="EMBL/GenBank/DDBJ databases">
        <title>MicrobeNet Type strains.</title>
        <authorList>
            <person name="Nicholson A.C."/>
        </authorList>
    </citation>
    <scope>NUCLEOTIDE SEQUENCE [LARGE SCALE GENOMIC DNA]</scope>
    <source>
        <strain evidence="10 11">JCM 3332</strain>
    </source>
</reference>
<evidence type="ECO:0000256" key="4">
    <source>
        <dbReference type="ARBA" id="ARBA00022475"/>
    </source>
</evidence>
<dbReference type="SUPFAM" id="SSF81345">
    <property type="entry name" value="ABC transporter involved in vitamin B12 uptake, BtuC"/>
    <property type="match status" value="1"/>
</dbReference>
<organism evidence="10 11">
    <name type="scientific">Nocardia flavorosea</name>
    <dbReference type="NCBI Taxonomy" id="53429"/>
    <lineage>
        <taxon>Bacteria</taxon>
        <taxon>Bacillati</taxon>
        <taxon>Actinomycetota</taxon>
        <taxon>Actinomycetes</taxon>
        <taxon>Mycobacteriales</taxon>
        <taxon>Nocardiaceae</taxon>
        <taxon>Nocardia</taxon>
    </lineage>
</organism>
<dbReference type="InterPro" id="IPR000522">
    <property type="entry name" value="ABC_transptr_permease_BtuC"/>
</dbReference>
<feature type="compositionally biased region" description="Low complexity" evidence="8">
    <location>
        <begin position="16"/>
        <end position="25"/>
    </location>
</feature>
<evidence type="ECO:0000256" key="5">
    <source>
        <dbReference type="ARBA" id="ARBA00022692"/>
    </source>
</evidence>
<protein>
    <submittedName>
        <fullName evidence="10">Iron ABC transporter permease</fullName>
    </submittedName>
</protein>
<dbReference type="FunFam" id="1.10.3470.10:FF:000001">
    <property type="entry name" value="Vitamin B12 ABC transporter permease BtuC"/>
    <property type="match status" value="1"/>
</dbReference>
<evidence type="ECO:0000313" key="10">
    <source>
        <dbReference type="EMBL" id="NKY57008.1"/>
    </source>
</evidence>
<evidence type="ECO:0000256" key="1">
    <source>
        <dbReference type="ARBA" id="ARBA00004651"/>
    </source>
</evidence>
<name>A0A846YIQ9_9NOCA</name>
<comment type="subcellular location">
    <subcellularLocation>
        <location evidence="1">Cell membrane</location>
        <topology evidence="1">Multi-pass membrane protein</topology>
    </subcellularLocation>
</comment>
<dbReference type="PANTHER" id="PTHR30472">
    <property type="entry name" value="FERRIC ENTEROBACTIN TRANSPORT SYSTEM PERMEASE PROTEIN"/>
    <property type="match status" value="1"/>
</dbReference>
<dbReference type="InterPro" id="IPR037294">
    <property type="entry name" value="ABC_BtuC-like"/>
</dbReference>
<evidence type="ECO:0000256" key="8">
    <source>
        <dbReference type="SAM" id="MobiDB-lite"/>
    </source>
</evidence>
<feature type="transmembrane region" description="Helical" evidence="9">
    <location>
        <begin position="281"/>
        <end position="309"/>
    </location>
</feature>
<keyword evidence="11" id="KW-1185">Reference proteome</keyword>
<feature type="transmembrane region" description="Helical" evidence="9">
    <location>
        <begin position="349"/>
        <end position="367"/>
    </location>
</feature>
<keyword evidence="5 9" id="KW-0812">Transmembrane</keyword>
<feature type="transmembrane region" description="Helical" evidence="9">
    <location>
        <begin position="190"/>
        <end position="208"/>
    </location>
</feature>
<comment type="caution">
    <text evidence="10">The sequence shown here is derived from an EMBL/GenBank/DDBJ whole genome shotgun (WGS) entry which is preliminary data.</text>
</comment>
<sequence length="376" mass="38410">MASISGPRTPTRSRRSPTLSTPTPSDGEPAHWKSSGRLTFVTVLLGGGIALVLACLAGIALGSVNVPVADVWATLRYQTLGTGSAPDDLYAMIVWQLRVPRVLAAVLVGAALSVAGAVLQGMVRNPLADPFVLGVSSGASLAAVAVMSSVSALWIRNLGVPVAAFAGAIAALLLVLLFAQHQGEFTGPRIVLAGVAVGQVAAAATSLIQLSSEPAEIRGILFWMMGSVAGAELDALTVPAVLAVACLAWLLVQGRGLNALSMGDDDAVALGVDVNRLRIQLIVIVAILTGLAVSVAGGVGFVGLIIPHIARFAAGSDYRRLLPAAAVLGAAFLVVIDLAARAINQPNEYPLTIFTAALGGPFFLWLLKRSRSGGAV</sequence>
<feature type="transmembrane region" description="Helical" evidence="9">
    <location>
        <begin position="220"/>
        <end position="252"/>
    </location>
</feature>
<dbReference type="PANTHER" id="PTHR30472:SF67">
    <property type="entry name" value="PERMEASE OF ABC TRANSPORTER-RELATED"/>
    <property type="match status" value="1"/>
</dbReference>
<feature type="transmembrane region" description="Helical" evidence="9">
    <location>
        <begin position="160"/>
        <end position="178"/>
    </location>
</feature>
<dbReference type="GO" id="GO:0022857">
    <property type="term" value="F:transmembrane transporter activity"/>
    <property type="evidence" value="ECO:0007669"/>
    <property type="project" value="InterPro"/>
</dbReference>
<evidence type="ECO:0000256" key="6">
    <source>
        <dbReference type="ARBA" id="ARBA00022989"/>
    </source>
</evidence>
<keyword evidence="6 9" id="KW-1133">Transmembrane helix</keyword>
<feature type="transmembrane region" description="Helical" evidence="9">
    <location>
        <begin position="102"/>
        <end position="119"/>
    </location>
</feature>
<keyword evidence="7 9" id="KW-0472">Membrane</keyword>
<feature type="region of interest" description="Disordered" evidence="8">
    <location>
        <begin position="1"/>
        <end position="31"/>
    </location>
</feature>
<evidence type="ECO:0000256" key="7">
    <source>
        <dbReference type="ARBA" id="ARBA00023136"/>
    </source>
</evidence>
<keyword evidence="4" id="KW-1003">Cell membrane</keyword>
<dbReference type="AlphaFoldDB" id="A0A846YIQ9"/>
<proteinExistence type="inferred from homology"/>
<evidence type="ECO:0000313" key="11">
    <source>
        <dbReference type="Proteomes" id="UP000570678"/>
    </source>
</evidence>
<dbReference type="EMBL" id="JAAXOT010000005">
    <property type="protein sequence ID" value="NKY57008.1"/>
    <property type="molecule type" value="Genomic_DNA"/>
</dbReference>
<comment type="similarity">
    <text evidence="2">Belongs to the binding-protein-dependent transport system permease family. FecCD subfamily.</text>
</comment>
<dbReference type="GO" id="GO:0033214">
    <property type="term" value="P:siderophore-iron import into cell"/>
    <property type="evidence" value="ECO:0007669"/>
    <property type="project" value="TreeGrafter"/>
</dbReference>
<dbReference type="Gene3D" id="1.10.3470.10">
    <property type="entry name" value="ABC transporter involved in vitamin B12 uptake, BtuC"/>
    <property type="match status" value="1"/>
</dbReference>
<dbReference type="CDD" id="cd06550">
    <property type="entry name" value="TM_ABC_iron-siderophores_like"/>
    <property type="match status" value="1"/>
</dbReference>
<dbReference type="GO" id="GO:0005886">
    <property type="term" value="C:plasma membrane"/>
    <property type="evidence" value="ECO:0007669"/>
    <property type="project" value="UniProtKB-SubCell"/>
</dbReference>
<feature type="transmembrane region" description="Helical" evidence="9">
    <location>
        <begin position="131"/>
        <end position="154"/>
    </location>
</feature>
<evidence type="ECO:0000256" key="3">
    <source>
        <dbReference type="ARBA" id="ARBA00022448"/>
    </source>
</evidence>
<keyword evidence="3" id="KW-0813">Transport</keyword>